<evidence type="ECO:0000313" key="1">
    <source>
        <dbReference type="Proteomes" id="UP000887576"/>
    </source>
</evidence>
<reference evidence="2" key="1">
    <citation type="submission" date="2022-11" db="UniProtKB">
        <authorList>
            <consortium name="WormBaseParasite"/>
        </authorList>
    </citation>
    <scope>IDENTIFICATION</scope>
</reference>
<accession>A0AC34QFD2</accession>
<evidence type="ECO:0000313" key="2">
    <source>
        <dbReference type="WBParaSite" id="JU765_v2.g15835.t1"/>
    </source>
</evidence>
<name>A0AC34QFD2_9BILA</name>
<organism evidence="1 2">
    <name type="scientific">Panagrolaimus sp. JU765</name>
    <dbReference type="NCBI Taxonomy" id="591449"/>
    <lineage>
        <taxon>Eukaryota</taxon>
        <taxon>Metazoa</taxon>
        <taxon>Ecdysozoa</taxon>
        <taxon>Nematoda</taxon>
        <taxon>Chromadorea</taxon>
        <taxon>Rhabditida</taxon>
        <taxon>Tylenchina</taxon>
        <taxon>Panagrolaimomorpha</taxon>
        <taxon>Panagrolaimoidea</taxon>
        <taxon>Panagrolaimidae</taxon>
        <taxon>Panagrolaimus</taxon>
    </lineage>
</organism>
<dbReference type="Proteomes" id="UP000887576">
    <property type="component" value="Unplaced"/>
</dbReference>
<protein>
    <submittedName>
        <fullName evidence="2">EIF-4F 25 kDa subunit</fullName>
    </submittedName>
</protein>
<proteinExistence type="predicted"/>
<sequence length="221" mass="25303">MTLAPEVSRFLHAENSDTKHYLNSKWVLWFLKGDRNRSWEECLKRVAILETVEDFWGLYNNIQPASGLTWGSDFYLFREGIKPMWEHPDNVKGGRWLTVIERTKRTERLDVCWLELMMALLGEQFDNMGSEICGAAVNVRQKGDKIALWTRDSSKDDVNLAIGNIMREKLLMTENEQIKYEVHKDASARNCSVIKPKLVLPPQIPKPAKSSSSTASTQSTA</sequence>
<dbReference type="WBParaSite" id="JU765_v2.g15835.t1">
    <property type="protein sequence ID" value="JU765_v2.g15835.t1"/>
    <property type="gene ID" value="JU765_v2.g15835"/>
</dbReference>